<dbReference type="Proteomes" id="UP000297496">
    <property type="component" value="Unassembled WGS sequence"/>
</dbReference>
<proteinExistence type="predicted"/>
<keyword evidence="1" id="KW-0560">Oxidoreductase</keyword>
<evidence type="ECO:0000259" key="3">
    <source>
        <dbReference type="Pfam" id="PF01494"/>
    </source>
</evidence>
<dbReference type="RefSeq" id="WP_135839640.1">
    <property type="nucleotide sequence ID" value="NZ_SRRO01000001.1"/>
</dbReference>
<dbReference type="OrthoDB" id="3169239at2"/>
<evidence type="ECO:0000256" key="1">
    <source>
        <dbReference type="ARBA" id="ARBA00023002"/>
    </source>
</evidence>
<comment type="caution">
    <text evidence="4">The sequence shown here is derived from an EMBL/GenBank/DDBJ whole genome shotgun (WGS) entry which is preliminary data.</text>
</comment>
<gene>
    <name evidence="4" type="ORF">EXE59_15085</name>
</gene>
<keyword evidence="2" id="KW-0520">NAD</keyword>
<evidence type="ECO:0000313" key="4">
    <source>
        <dbReference type="EMBL" id="TGN65137.1"/>
    </source>
</evidence>
<dbReference type="AlphaFoldDB" id="A0A4Z1CHL1"/>
<dbReference type="Pfam" id="PF01494">
    <property type="entry name" value="FAD_binding_3"/>
    <property type="match status" value="1"/>
</dbReference>
<dbReference type="GO" id="GO:0016491">
    <property type="term" value="F:oxidoreductase activity"/>
    <property type="evidence" value="ECO:0007669"/>
    <property type="project" value="UniProtKB-KW"/>
</dbReference>
<sequence length="533" mass="57950">MSRRVAVVGGGPGGLFLATLLRRARSDVDVTLFERNQSTDAFGFGVVFSDATLRKIDEADPVLRDALTAHGRHWDRIDVWSEGERHGFSGNGMAAIHRRVLLKLLQENAARAGVDLRFGRVAPPLDELSRDFDVVVGADGTNSVVREHLGEVGHTVDTATAKFIWFGTTHLFDGLTFVHRASEHGNFAVHGYPISDDLSTFIVETDERTWRAAGLDAFDVSQPPGVSDTTSQDYLEKLFAEDIGGASLVANNSRWGNFRTRRTQRWYRGNVVMLGDAVHTAHFSVGSGTKMAMEDAVALAEQITAAWRGDDDLETALEQYQEERARSVAKIQDAARPSLAWWERFGRYQRELDPLTFSFHFFSRSIGVAKIAQRDAQLVADVRAGWLAHHGQPALQATVPLPEGNAGTLETVLLPAGRDGELALVRDRRGTQLRLVPSGSDAAASTSAYDVPLVRAPDDEKGLAASVDALPSAGLVAITGDDELTKVLLSEEARWGRGLTVVLVGSYDADAAETLLLSARADVVVMADLEDAR</sequence>
<dbReference type="InterPro" id="IPR050631">
    <property type="entry name" value="PheA/TfdB_FAD_monoxygenase"/>
</dbReference>
<dbReference type="Gene3D" id="3.30.9.20">
    <property type="match status" value="1"/>
</dbReference>
<accession>A0A4Z1CHL1</accession>
<reference evidence="4 5" key="1">
    <citation type="submission" date="2019-04" db="EMBL/GenBank/DDBJ databases">
        <title>Three New Species of Nocardioides, Nocardioides euryhalodurans sp. nov., Nocardioides seonyuensis sp. nov. and Nocardioides eburneoflavus sp. nov. Isolated from Soil.</title>
        <authorList>
            <person name="Roh S.G."/>
            <person name="Lee C."/>
            <person name="Kim M.-K."/>
            <person name="Kim S.B."/>
        </authorList>
    </citation>
    <scope>NUCLEOTIDE SEQUENCE [LARGE SCALE GENOMIC DNA]</scope>
    <source>
        <strain evidence="4 5">MMS17-SY213</strain>
    </source>
</reference>
<organism evidence="4 5">
    <name type="scientific">Nocardioides eburneiflavus</name>
    <dbReference type="NCBI Taxonomy" id="2518372"/>
    <lineage>
        <taxon>Bacteria</taxon>
        <taxon>Bacillati</taxon>
        <taxon>Actinomycetota</taxon>
        <taxon>Actinomycetes</taxon>
        <taxon>Propionibacteriales</taxon>
        <taxon>Nocardioidaceae</taxon>
        <taxon>Nocardioides</taxon>
    </lineage>
</organism>
<evidence type="ECO:0000256" key="2">
    <source>
        <dbReference type="ARBA" id="ARBA00023027"/>
    </source>
</evidence>
<dbReference type="InterPro" id="IPR036188">
    <property type="entry name" value="FAD/NAD-bd_sf"/>
</dbReference>
<dbReference type="GO" id="GO:0071949">
    <property type="term" value="F:FAD binding"/>
    <property type="evidence" value="ECO:0007669"/>
    <property type="project" value="InterPro"/>
</dbReference>
<dbReference type="PANTHER" id="PTHR43476:SF4">
    <property type="entry name" value="BLR0106 PROTEIN"/>
    <property type="match status" value="1"/>
</dbReference>
<name>A0A4Z1CHL1_9ACTN</name>
<dbReference type="SUPFAM" id="SSF51905">
    <property type="entry name" value="FAD/NAD(P)-binding domain"/>
    <property type="match status" value="1"/>
</dbReference>
<dbReference type="PANTHER" id="PTHR43476">
    <property type="entry name" value="3-(3-HYDROXY-PHENYL)PROPIONATE/3-HYDROXYCINNAMIC ACID HYDROXYLASE"/>
    <property type="match status" value="1"/>
</dbReference>
<feature type="domain" description="FAD-binding" evidence="3">
    <location>
        <begin position="4"/>
        <end position="333"/>
    </location>
</feature>
<protein>
    <submittedName>
        <fullName evidence="4">2-polyprenyl-6-methoxyphenol hydroxylase</fullName>
    </submittedName>
</protein>
<evidence type="ECO:0000313" key="5">
    <source>
        <dbReference type="Proteomes" id="UP000297496"/>
    </source>
</evidence>
<dbReference type="EMBL" id="SRRO01000001">
    <property type="protein sequence ID" value="TGN65137.1"/>
    <property type="molecule type" value="Genomic_DNA"/>
</dbReference>
<dbReference type="Gene3D" id="3.50.50.60">
    <property type="entry name" value="FAD/NAD(P)-binding domain"/>
    <property type="match status" value="1"/>
</dbReference>
<dbReference type="PRINTS" id="PR00420">
    <property type="entry name" value="RNGMNOXGNASE"/>
</dbReference>
<keyword evidence="5" id="KW-1185">Reference proteome</keyword>
<dbReference type="InterPro" id="IPR002938">
    <property type="entry name" value="FAD-bd"/>
</dbReference>